<reference evidence="2 3" key="1">
    <citation type="journal article" date="2015" name="Plant Cell">
        <title>Oil accumulation by the oleaginous diatom Fistulifera solaris as revealed by the genome and transcriptome.</title>
        <authorList>
            <person name="Tanaka T."/>
            <person name="Maeda Y."/>
            <person name="Veluchamy A."/>
            <person name="Tanaka M."/>
            <person name="Abida H."/>
            <person name="Marechal E."/>
            <person name="Bowler C."/>
            <person name="Muto M."/>
            <person name="Sunaga Y."/>
            <person name="Tanaka M."/>
            <person name="Yoshino T."/>
            <person name="Taniguchi T."/>
            <person name="Fukuda Y."/>
            <person name="Nemoto M."/>
            <person name="Matsumoto M."/>
            <person name="Wong P.S."/>
            <person name="Aburatani S."/>
            <person name="Fujibuchi W."/>
        </authorList>
    </citation>
    <scope>NUCLEOTIDE SEQUENCE [LARGE SCALE GENOMIC DNA]</scope>
    <source>
        <strain evidence="2 3">JPCC DA0580</strain>
    </source>
</reference>
<dbReference type="Proteomes" id="UP000198406">
    <property type="component" value="Unassembled WGS sequence"/>
</dbReference>
<organism evidence="2 3">
    <name type="scientific">Fistulifera solaris</name>
    <name type="common">Oleaginous diatom</name>
    <dbReference type="NCBI Taxonomy" id="1519565"/>
    <lineage>
        <taxon>Eukaryota</taxon>
        <taxon>Sar</taxon>
        <taxon>Stramenopiles</taxon>
        <taxon>Ochrophyta</taxon>
        <taxon>Bacillariophyta</taxon>
        <taxon>Bacillariophyceae</taxon>
        <taxon>Bacillariophycidae</taxon>
        <taxon>Naviculales</taxon>
        <taxon>Naviculaceae</taxon>
        <taxon>Fistulifera</taxon>
    </lineage>
</organism>
<keyword evidence="3" id="KW-1185">Reference proteome</keyword>
<protein>
    <recommendedName>
        <fullName evidence="1">PPC domain-containing protein</fullName>
    </recommendedName>
</protein>
<evidence type="ECO:0000313" key="2">
    <source>
        <dbReference type="EMBL" id="GAX26698.1"/>
    </source>
</evidence>
<comment type="caution">
    <text evidence="2">The sequence shown here is derived from an EMBL/GenBank/DDBJ whole genome shotgun (WGS) entry which is preliminary data.</text>
</comment>
<sequence>MAPSATLSGPMKAHAVPLEPGDDLVSSLQRAANDLSQNNCFVISAVGSLSSVTLRMANATAQGTATIRTWNENMEILSMVGTFAQHDKHLHLCLSDATGATLGGHLVAGTVYTTLELVLGTIEGIRFERAFDQRTGFRELAVTSLTSENTARDEKNEAQK</sequence>
<dbReference type="OrthoDB" id="2156856at2759"/>
<dbReference type="Pfam" id="PF03479">
    <property type="entry name" value="PCC"/>
    <property type="match status" value="1"/>
</dbReference>
<dbReference type="PROSITE" id="PS51742">
    <property type="entry name" value="PPC"/>
    <property type="match status" value="1"/>
</dbReference>
<dbReference type="PANTHER" id="PTHR34988:SF1">
    <property type="entry name" value="DNA-BINDING PROTEIN"/>
    <property type="match status" value="1"/>
</dbReference>
<dbReference type="InParanoid" id="A0A1Z5KL84"/>
<gene>
    <name evidence="2" type="ORF">FisN_2Hh355</name>
</gene>
<name>A0A1Z5KL84_FISSO</name>
<accession>A0A1Z5KL84</accession>
<dbReference type="AlphaFoldDB" id="A0A1Z5KL84"/>
<dbReference type="InterPro" id="IPR005175">
    <property type="entry name" value="PPC_dom"/>
</dbReference>
<dbReference type="SUPFAM" id="SSF117856">
    <property type="entry name" value="AF0104/ALDC/Ptd012-like"/>
    <property type="match status" value="1"/>
</dbReference>
<dbReference type="Gene3D" id="3.30.1330.80">
    <property type="entry name" value="Hypothetical protein, similar to alpha- acetolactate decarboxylase, domain 2"/>
    <property type="match status" value="1"/>
</dbReference>
<evidence type="ECO:0000259" key="1">
    <source>
        <dbReference type="PROSITE" id="PS51742"/>
    </source>
</evidence>
<dbReference type="CDD" id="cd11378">
    <property type="entry name" value="DUF296"/>
    <property type="match status" value="1"/>
</dbReference>
<feature type="domain" description="PPC" evidence="1">
    <location>
        <begin position="8"/>
        <end position="143"/>
    </location>
</feature>
<dbReference type="EMBL" id="BDSP01000251">
    <property type="protein sequence ID" value="GAX26698.1"/>
    <property type="molecule type" value="Genomic_DNA"/>
</dbReference>
<evidence type="ECO:0000313" key="3">
    <source>
        <dbReference type="Proteomes" id="UP000198406"/>
    </source>
</evidence>
<dbReference type="PANTHER" id="PTHR34988">
    <property type="entry name" value="PROTEIN, PUTATIVE-RELATED"/>
    <property type="match status" value="1"/>
</dbReference>
<proteinExistence type="predicted"/>